<dbReference type="Pfam" id="PF07927">
    <property type="entry name" value="HicA_toxin"/>
    <property type="match status" value="1"/>
</dbReference>
<accession>A0A3B0YBT3</accession>
<evidence type="ECO:0008006" key="2">
    <source>
        <dbReference type="Google" id="ProtNLM"/>
    </source>
</evidence>
<dbReference type="InterPro" id="IPR012933">
    <property type="entry name" value="HicA_mRNA_interferase"/>
</dbReference>
<evidence type="ECO:0000313" key="1">
    <source>
        <dbReference type="EMBL" id="VAW73763.1"/>
    </source>
</evidence>
<dbReference type="GO" id="GO:0003729">
    <property type="term" value="F:mRNA binding"/>
    <property type="evidence" value="ECO:0007669"/>
    <property type="project" value="InterPro"/>
</dbReference>
<organism evidence="1">
    <name type="scientific">hydrothermal vent metagenome</name>
    <dbReference type="NCBI Taxonomy" id="652676"/>
    <lineage>
        <taxon>unclassified sequences</taxon>
        <taxon>metagenomes</taxon>
        <taxon>ecological metagenomes</taxon>
    </lineage>
</organism>
<protein>
    <recommendedName>
        <fullName evidence="2">HicA protein</fullName>
    </recommendedName>
</protein>
<name>A0A3B0YBT3_9ZZZZ</name>
<sequence length="96" mass="10916">MILILKFDTIHAVNKKHQKTLDVIWETPVRVDIKWASVESLIEALGGDVREGNGSRVRFELNGVRGNFHRPHPGNEARRYQVRDLKDFLSAAGVEP</sequence>
<dbReference type="AlphaFoldDB" id="A0A3B0YBT3"/>
<dbReference type="EMBL" id="UOFM01000078">
    <property type="protein sequence ID" value="VAW73763.1"/>
    <property type="molecule type" value="Genomic_DNA"/>
</dbReference>
<reference evidence="1" key="1">
    <citation type="submission" date="2018-06" db="EMBL/GenBank/DDBJ databases">
        <authorList>
            <person name="Zhirakovskaya E."/>
        </authorList>
    </citation>
    <scope>NUCLEOTIDE SEQUENCE</scope>
</reference>
<gene>
    <name evidence="1" type="ORF">MNBD_GAMMA14-2385</name>
</gene>
<proteinExistence type="predicted"/>